<dbReference type="SUPFAM" id="SSF53474">
    <property type="entry name" value="alpha/beta-Hydrolases"/>
    <property type="match status" value="1"/>
</dbReference>
<dbReference type="EMBL" id="JBHRYF010000008">
    <property type="protein sequence ID" value="MFC3660405.1"/>
    <property type="molecule type" value="Genomic_DNA"/>
</dbReference>
<dbReference type="Gene3D" id="3.40.50.1820">
    <property type="entry name" value="alpha/beta hydrolase"/>
    <property type="match status" value="1"/>
</dbReference>
<evidence type="ECO:0000313" key="3">
    <source>
        <dbReference type="Proteomes" id="UP001595724"/>
    </source>
</evidence>
<dbReference type="InterPro" id="IPR000639">
    <property type="entry name" value="Epox_hydrolase-like"/>
</dbReference>
<reference evidence="3" key="1">
    <citation type="journal article" date="2019" name="Int. J. Syst. Evol. Microbiol.">
        <title>The Global Catalogue of Microorganisms (GCM) 10K type strain sequencing project: providing services to taxonomists for standard genome sequencing and annotation.</title>
        <authorList>
            <consortium name="The Broad Institute Genomics Platform"/>
            <consortium name="The Broad Institute Genome Sequencing Center for Infectious Disease"/>
            <person name="Wu L."/>
            <person name="Ma J."/>
        </authorList>
    </citation>
    <scope>NUCLEOTIDE SEQUENCE [LARGE SCALE GENOMIC DNA]</scope>
    <source>
        <strain evidence="3">KCTC 42211</strain>
    </source>
</reference>
<dbReference type="RefSeq" id="WP_386709786.1">
    <property type="nucleotide sequence ID" value="NZ_JBHRYF010000008.1"/>
</dbReference>
<keyword evidence="3" id="KW-1185">Reference proteome</keyword>
<protein>
    <submittedName>
        <fullName evidence="2">Alpha/beta fold hydrolase</fullName>
    </submittedName>
</protein>
<proteinExistence type="predicted"/>
<feature type="domain" description="AB hydrolase-1" evidence="1">
    <location>
        <begin position="33"/>
        <end position="292"/>
    </location>
</feature>
<evidence type="ECO:0000313" key="2">
    <source>
        <dbReference type="EMBL" id="MFC3660405.1"/>
    </source>
</evidence>
<dbReference type="PRINTS" id="PR00412">
    <property type="entry name" value="EPOXHYDRLASE"/>
</dbReference>
<organism evidence="2 3">
    <name type="scientific">Luteimonas notoginsengisoli</name>
    <dbReference type="NCBI Taxonomy" id="1578200"/>
    <lineage>
        <taxon>Bacteria</taxon>
        <taxon>Pseudomonadati</taxon>
        <taxon>Pseudomonadota</taxon>
        <taxon>Gammaproteobacteria</taxon>
        <taxon>Lysobacterales</taxon>
        <taxon>Lysobacteraceae</taxon>
        <taxon>Luteimonas</taxon>
    </lineage>
</organism>
<keyword evidence="2" id="KW-0378">Hydrolase</keyword>
<dbReference type="InterPro" id="IPR050266">
    <property type="entry name" value="AB_hydrolase_sf"/>
</dbReference>
<accession>A0ABV7UTR5</accession>
<dbReference type="PANTHER" id="PTHR43798">
    <property type="entry name" value="MONOACYLGLYCEROL LIPASE"/>
    <property type="match status" value="1"/>
</dbReference>
<dbReference type="Pfam" id="PF00561">
    <property type="entry name" value="Abhydrolase_1"/>
    <property type="match status" value="1"/>
</dbReference>
<name>A0ABV7UTR5_9GAMM</name>
<comment type="caution">
    <text evidence="2">The sequence shown here is derived from an EMBL/GenBank/DDBJ whole genome shotgun (WGS) entry which is preliminary data.</text>
</comment>
<dbReference type="InterPro" id="IPR029058">
    <property type="entry name" value="AB_hydrolase_fold"/>
</dbReference>
<dbReference type="InterPro" id="IPR000073">
    <property type="entry name" value="AB_hydrolase_1"/>
</dbReference>
<evidence type="ECO:0000259" key="1">
    <source>
        <dbReference type="Pfam" id="PF00561"/>
    </source>
</evidence>
<dbReference type="Proteomes" id="UP001595724">
    <property type="component" value="Unassembled WGS sequence"/>
</dbReference>
<dbReference type="GO" id="GO:0016787">
    <property type="term" value="F:hydrolase activity"/>
    <property type="evidence" value="ECO:0007669"/>
    <property type="project" value="UniProtKB-KW"/>
</dbReference>
<sequence>MDFPDYPFTPQRFEVRPGIAMSYLDEGPRDGEVVVMVHGNPSWSYYWRHLVLGLRGPASGTPGASAGYRCIVPDHVGMGLSDKPDDTAAASPRYEYTLQSRVEDLAALLDHLGIAGPVTLAVHDWGGMIGFGWALSHAAQVKRLVITNTAAFPLPAAKPMPWQLSLGRDSRLGGWAIRRFNLFARGAAWLGTRRRLAADVRRAYIAPYDGWTNAISTLRFMQDIPLREGDRAWPLLAEVGRRLREFADRPAFIGWGLRDFVFDRHFLAGFREALPRALVMAFEDAGHYVLEDRHEALVPQIRRFLDESPIPR</sequence>
<gene>
    <name evidence="2" type="ORF">ACFOM9_10045</name>
</gene>
<dbReference type="PANTHER" id="PTHR43798:SF24">
    <property type="entry name" value="CIS-3-ALKYL-4-ALKYLOXETAN-2-ONE DECARBOXYLASE"/>
    <property type="match status" value="1"/>
</dbReference>